<dbReference type="RefSeq" id="WP_175561337.1">
    <property type="nucleotide sequence ID" value="NZ_FRDM01000009.1"/>
</dbReference>
<evidence type="ECO:0000256" key="6">
    <source>
        <dbReference type="ARBA" id="ARBA00023014"/>
    </source>
</evidence>
<dbReference type="InterPro" id="IPR051269">
    <property type="entry name" value="Fe-S_cluster_ET"/>
</dbReference>
<keyword evidence="3 8" id="KW-0479">Metal-binding</keyword>
<evidence type="ECO:0000256" key="2">
    <source>
        <dbReference type="ARBA" id="ARBA00022448"/>
    </source>
</evidence>
<dbReference type="InterPro" id="IPR010693">
    <property type="entry name" value="Divergent_4Fe-4S_mono-cluster"/>
</dbReference>
<dbReference type="GO" id="GO:0005506">
    <property type="term" value="F:iron ion binding"/>
    <property type="evidence" value="ECO:0007669"/>
    <property type="project" value="UniProtKB-UniRule"/>
</dbReference>
<keyword evidence="7" id="KW-0003">3Fe-4S</keyword>
<evidence type="ECO:0000313" key="10">
    <source>
        <dbReference type="EMBL" id="SHN74955.1"/>
    </source>
</evidence>
<evidence type="ECO:0000313" key="11">
    <source>
        <dbReference type="Proteomes" id="UP000184428"/>
    </source>
</evidence>
<evidence type="ECO:0000256" key="1">
    <source>
        <dbReference type="ARBA" id="ARBA00001927"/>
    </source>
</evidence>
<name>A0A1M7TW83_9ACTN</name>
<evidence type="ECO:0000256" key="5">
    <source>
        <dbReference type="ARBA" id="ARBA00023004"/>
    </source>
</evidence>
<dbReference type="PRINTS" id="PR00352">
    <property type="entry name" value="3FE4SFRDOXIN"/>
</dbReference>
<gene>
    <name evidence="10" type="ORF">SAMN05660350_02272</name>
</gene>
<evidence type="ECO:0000256" key="7">
    <source>
        <dbReference type="ARBA" id="ARBA00023291"/>
    </source>
</evidence>
<dbReference type="PANTHER" id="PTHR36923">
    <property type="entry name" value="FERREDOXIN"/>
    <property type="match status" value="1"/>
</dbReference>
<evidence type="ECO:0000259" key="9">
    <source>
        <dbReference type="Pfam" id="PF06902"/>
    </source>
</evidence>
<dbReference type="SUPFAM" id="SSF54862">
    <property type="entry name" value="4Fe-4S ferredoxins"/>
    <property type="match status" value="1"/>
</dbReference>
<dbReference type="Proteomes" id="UP000184428">
    <property type="component" value="Unassembled WGS sequence"/>
</dbReference>
<evidence type="ECO:0000256" key="4">
    <source>
        <dbReference type="ARBA" id="ARBA00022982"/>
    </source>
</evidence>
<comment type="function">
    <text evidence="8">Ferredoxins are iron-sulfur proteins that transfer electrons in a wide variety of metabolic reactions.</text>
</comment>
<dbReference type="Gene3D" id="3.30.70.20">
    <property type="match status" value="1"/>
</dbReference>
<dbReference type="AlphaFoldDB" id="A0A1M7TW83"/>
<dbReference type="Pfam" id="PF06902">
    <property type="entry name" value="Fer4_19"/>
    <property type="match status" value="1"/>
</dbReference>
<keyword evidence="6 8" id="KW-0411">Iron-sulfur</keyword>
<feature type="domain" description="Divergent 4Fe-4S mono-cluster" evidence="9">
    <location>
        <begin position="1"/>
        <end position="61"/>
    </location>
</feature>
<organism evidence="10 11">
    <name type="scientific">Geodermatophilus obscurus</name>
    <dbReference type="NCBI Taxonomy" id="1861"/>
    <lineage>
        <taxon>Bacteria</taxon>
        <taxon>Bacillati</taxon>
        <taxon>Actinomycetota</taxon>
        <taxon>Actinomycetes</taxon>
        <taxon>Geodermatophilales</taxon>
        <taxon>Geodermatophilaceae</taxon>
        <taxon>Geodermatophilus</taxon>
    </lineage>
</organism>
<reference evidence="10 11" key="1">
    <citation type="submission" date="2016-12" db="EMBL/GenBank/DDBJ databases">
        <authorList>
            <person name="Song W.-J."/>
            <person name="Kurnit D.M."/>
        </authorList>
    </citation>
    <scope>NUCLEOTIDE SEQUENCE [LARGE SCALE GENOMIC DNA]</scope>
    <source>
        <strain evidence="10 11">DSM 43162</strain>
    </source>
</reference>
<keyword evidence="2 8" id="KW-0813">Transport</keyword>
<accession>A0A1M7TW83</accession>
<evidence type="ECO:0000256" key="8">
    <source>
        <dbReference type="RuleBase" id="RU368020"/>
    </source>
</evidence>
<dbReference type="InterPro" id="IPR001080">
    <property type="entry name" value="3Fe4S_ferredoxin"/>
</dbReference>
<comment type="cofactor">
    <cofactor evidence="1">
        <name>[3Fe-4S] cluster</name>
        <dbReference type="ChEBI" id="CHEBI:21137"/>
    </cofactor>
</comment>
<sequence length="63" mass="6544">MRIEADRDLCVGSGTCEFLAADVFQVGEDGVVRVLRPQPGQAAAAVRDAVAQCPTGALGLADW</sequence>
<dbReference type="GO" id="GO:0009055">
    <property type="term" value="F:electron transfer activity"/>
    <property type="evidence" value="ECO:0007669"/>
    <property type="project" value="UniProtKB-UniRule"/>
</dbReference>
<dbReference type="PANTHER" id="PTHR36923:SF3">
    <property type="entry name" value="FERREDOXIN"/>
    <property type="match status" value="1"/>
</dbReference>
<proteinExistence type="predicted"/>
<keyword evidence="4 8" id="KW-0249">Electron transport</keyword>
<protein>
    <recommendedName>
        <fullName evidence="8">Ferredoxin</fullName>
    </recommendedName>
</protein>
<dbReference type="EMBL" id="FRDM01000009">
    <property type="protein sequence ID" value="SHN74955.1"/>
    <property type="molecule type" value="Genomic_DNA"/>
</dbReference>
<evidence type="ECO:0000256" key="3">
    <source>
        <dbReference type="ARBA" id="ARBA00022723"/>
    </source>
</evidence>
<keyword evidence="5 8" id="KW-0408">Iron</keyword>
<dbReference type="GO" id="GO:0051538">
    <property type="term" value="F:3 iron, 4 sulfur cluster binding"/>
    <property type="evidence" value="ECO:0007669"/>
    <property type="project" value="UniProtKB-KW"/>
</dbReference>